<comment type="caution">
    <text evidence="3">The sequence shown here is derived from an EMBL/GenBank/DDBJ whole genome shotgun (WGS) entry which is preliminary data.</text>
</comment>
<dbReference type="Proteomes" id="UP000321518">
    <property type="component" value="Unassembled WGS sequence"/>
</dbReference>
<dbReference type="InterPro" id="IPR000999">
    <property type="entry name" value="RNase_III_dom"/>
</dbReference>
<evidence type="ECO:0000256" key="1">
    <source>
        <dbReference type="SAM" id="MobiDB-lite"/>
    </source>
</evidence>
<protein>
    <recommendedName>
        <fullName evidence="2">RNase III domain-containing protein</fullName>
    </recommendedName>
</protein>
<dbReference type="OrthoDB" id="2392202at2759"/>
<evidence type="ECO:0000259" key="2">
    <source>
        <dbReference type="PROSITE" id="PS50142"/>
    </source>
</evidence>
<dbReference type="InterPro" id="IPR036389">
    <property type="entry name" value="RNase_III_sf"/>
</dbReference>
<feature type="domain" description="RNase III" evidence="2">
    <location>
        <begin position="73"/>
        <end position="181"/>
    </location>
</feature>
<accession>A0A511KEM8</accession>
<dbReference type="AlphaFoldDB" id="A0A511KEM8"/>
<name>A0A511KEM8_RHOTO</name>
<feature type="compositionally biased region" description="Polar residues" evidence="1">
    <location>
        <begin position="228"/>
        <end position="243"/>
    </location>
</feature>
<dbReference type="PROSITE" id="PS50142">
    <property type="entry name" value="RNASE_3_2"/>
    <property type="match status" value="1"/>
</dbReference>
<dbReference type="SMART" id="SM00535">
    <property type="entry name" value="RIBOc"/>
    <property type="match status" value="1"/>
</dbReference>
<sequence length="352" mass="38868">MTALELVLPIDSCVFTLIHPLTRRDPPPSAWNWDPPQIELCAARLPPLPAVRDPDLAFQARASKPHFVALVGHNEDHFADEVRSYRRLEWLGDGCLHGVMTAELFDRFPGSNSGTLTRLRGIMVDNNLWSLVSRAYSLDDNVITGPPPLHYNPDWKPLIQSQKVVADLFEAPMGALVPEKREAEVVGWVRAFLDGHSDVLANKYRVFLEQTLAMYEKGGTRKRTRVTAASKTGNREFTSSPPQTRAGHASNVRASCAGAGKTNNRLGVSISALRATLRLSRLPCPDYYTAATTSLYRYEAQGKLDALWHVHLILDDTVVGCGVAKKKQDACEAAMTRFLSNALERGAVSIGR</sequence>
<gene>
    <name evidence="3" type="ORF">Rt10032_c06g2847</name>
</gene>
<dbReference type="EMBL" id="BJWK01000006">
    <property type="protein sequence ID" value="GEM08830.1"/>
    <property type="molecule type" value="Genomic_DNA"/>
</dbReference>
<evidence type="ECO:0000313" key="4">
    <source>
        <dbReference type="Proteomes" id="UP000321518"/>
    </source>
</evidence>
<dbReference type="Pfam" id="PF00636">
    <property type="entry name" value="Ribonuclease_3"/>
    <property type="match status" value="1"/>
</dbReference>
<reference evidence="3 4" key="1">
    <citation type="submission" date="2019-07" db="EMBL/GenBank/DDBJ databases">
        <title>Rhodotorula toruloides NBRC10032 genome sequencing.</title>
        <authorList>
            <person name="Shida Y."/>
            <person name="Takaku H."/>
            <person name="Ogasawara W."/>
            <person name="Mori K."/>
        </authorList>
    </citation>
    <scope>NUCLEOTIDE SEQUENCE [LARGE SCALE GENOMIC DNA]</scope>
    <source>
        <strain evidence="3 4">NBRC10032</strain>
    </source>
</reference>
<evidence type="ECO:0000313" key="3">
    <source>
        <dbReference type="EMBL" id="GEM08830.1"/>
    </source>
</evidence>
<dbReference type="GO" id="GO:0004525">
    <property type="term" value="F:ribonuclease III activity"/>
    <property type="evidence" value="ECO:0007669"/>
    <property type="project" value="InterPro"/>
</dbReference>
<dbReference type="Gene3D" id="1.10.1520.10">
    <property type="entry name" value="Ribonuclease III domain"/>
    <property type="match status" value="1"/>
</dbReference>
<dbReference type="SUPFAM" id="SSF69065">
    <property type="entry name" value="RNase III domain-like"/>
    <property type="match status" value="1"/>
</dbReference>
<organism evidence="3 4">
    <name type="scientific">Rhodotorula toruloides</name>
    <name type="common">Yeast</name>
    <name type="synonym">Rhodosporidium toruloides</name>
    <dbReference type="NCBI Taxonomy" id="5286"/>
    <lineage>
        <taxon>Eukaryota</taxon>
        <taxon>Fungi</taxon>
        <taxon>Dikarya</taxon>
        <taxon>Basidiomycota</taxon>
        <taxon>Pucciniomycotina</taxon>
        <taxon>Microbotryomycetes</taxon>
        <taxon>Sporidiobolales</taxon>
        <taxon>Sporidiobolaceae</taxon>
        <taxon>Rhodotorula</taxon>
    </lineage>
</organism>
<proteinExistence type="predicted"/>
<dbReference type="GO" id="GO:0006396">
    <property type="term" value="P:RNA processing"/>
    <property type="evidence" value="ECO:0007669"/>
    <property type="project" value="InterPro"/>
</dbReference>
<dbReference type="CDD" id="cd00593">
    <property type="entry name" value="RIBOc"/>
    <property type="match status" value="1"/>
</dbReference>
<feature type="region of interest" description="Disordered" evidence="1">
    <location>
        <begin position="228"/>
        <end position="249"/>
    </location>
</feature>